<evidence type="ECO:0000313" key="5">
    <source>
        <dbReference type="EMBL" id="KPP70264.1"/>
    </source>
</evidence>
<dbReference type="GO" id="GO:0046872">
    <property type="term" value="F:metal ion binding"/>
    <property type="evidence" value="ECO:0007669"/>
    <property type="project" value="UniProtKB-KW"/>
</dbReference>
<dbReference type="PANTHER" id="PTHR45869:SF2">
    <property type="entry name" value="C-REACTIVE PROTEIN-RELATED"/>
    <property type="match status" value="1"/>
</dbReference>
<dbReference type="PROSITE" id="PS51828">
    <property type="entry name" value="PTX_2"/>
    <property type="match status" value="1"/>
</dbReference>
<comment type="caution">
    <text evidence="3">Lacks conserved residue(s) required for the propagation of feature annotation.</text>
</comment>
<dbReference type="SUPFAM" id="SSF49899">
    <property type="entry name" value="Concanavalin A-like lectins/glucanases"/>
    <property type="match status" value="1"/>
</dbReference>
<dbReference type="InterPro" id="IPR051005">
    <property type="entry name" value="Pentraxin_domain"/>
</dbReference>
<comment type="caution">
    <text evidence="5">The sequence shown here is derived from an EMBL/GenBank/DDBJ whole genome shotgun (WGS) entry which is preliminary data.</text>
</comment>
<dbReference type="Proteomes" id="UP000034805">
    <property type="component" value="Unassembled WGS sequence"/>
</dbReference>
<organism evidence="5 6">
    <name type="scientific">Scleropages formosus</name>
    <name type="common">Asian bonytongue</name>
    <name type="synonym">Osteoglossum formosum</name>
    <dbReference type="NCBI Taxonomy" id="113540"/>
    <lineage>
        <taxon>Eukaryota</taxon>
        <taxon>Metazoa</taxon>
        <taxon>Chordata</taxon>
        <taxon>Craniata</taxon>
        <taxon>Vertebrata</taxon>
        <taxon>Euteleostomi</taxon>
        <taxon>Actinopterygii</taxon>
        <taxon>Neopterygii</taxon>
        <taxon>Teleostei</taxon>
        <taxon>Osteoglossocephala</taxon>
        <taxon>Osteoglossomorpha</taxon>
        <taxon>Osteoglossiformes</taxon>
        <taxon>Osteoglossidae</taxon>
        <taxon>Scleropages</taxon>
    </lineage>
</organism>
<feature type="domain" description="Pentraxin (PTX)" evidence="4">
    <location>
        <begin position="69"/>
        <end position="268"/>
    </location>
</feature>
<sequence length="268" mass="30561">MDWKTAPPDPLAALHVESGVLYSRYCVEIVSLHHQRSACTRREEERKAPEHQDTARLQQKLRPRYADLSGRALIFPYETDYSYVTLTPLKPLELKAFTLCMQLATELEGEREVILFAYRTADFDELNLWREKDGRLSFYLSGGGALFHLPPLSTFKTNLCLTWDSATGLSAFWMDGRRSVRQVYKAGHTVRSEGTVILGQDPDRYLGDYDAAQSFVGEISNVNMWDYVLSDKDIQALHYGHSVPKGNIFDWSAIEYKINGNVLIAQDN</sequence>
<evidence type="ECO:0000256" key="2">
    <source>
        <dbReference type="ARBA" id="ARBA00022837"/>
    </source>
</evidence>
<dbReference type="Gene3D" id="2.60.120.200">
    <property type="match status" value="1"/>
</dbReference>
<keyword evidence="1" id="KW-0479">Metal-binding</keyword>
<reference evidence="5" key="1">
    <citation type="submission" date="2015-08" db="EMBL/GenBank/DDBJ databases">
        <title>The genome of the Asian arowana (Scleropages formosus).</title>
        <authorList>
            <person name="Tan M.H."/>
            <person name="Gan H.M."/>
            <person name="Croft L.J."/>
            <person name="Austin C.M."/>
        </authorList>
    </citation>
    <scope>NUCLEOTIDE SEQUENCE [LARGE SCALE GENOMIC DNA]</scope>
    <source>
        <strain evidence="5">Aro1</strain>
    </source>
</reference>
<dbReference type="Pfam" id="PF00354">
    <property type="entry name" value="Pentaxin"/>
    <property type="match status" value="1"/>
</dbReference>
<dbReference type="InterPro" id="IPR013320">
    <property type="entry name" value="ConA-like_dom_sf"/>
</dbReference>
<dbReference type="CDD" id="cd00152">
    <property type="entry name" value="PTX"/>
    <property type="match status" value="1"/>
</dbReference>
<gene>
    <name evidence="5" type="ORF">Z043_110916</name>
</gene>
<keyword evidence="2" id="KW-0106">Calcium</keyword>
<dbReference type="AlphaFoldDB" id="A0A0P7VAY3"/>
<dbReference type="EMBL" id="JARO02003554">
    <property type="protein sequence ID" value="KPP70264.1"/>
    <property type="molecule type" value="Genomic_DNA"/>
</dbReference>
<dbReference type="InterPro" id="IPR001759">
    <property type="entry name" value="PTX_dom"/>
</dbReference>
<protein>
    <submittedName>
        <fullName evidence="5">Pentraxin fusion protein-like</fullName>
    </submittedName>
</protein>
<accession>A0A0P7VAY3</accession>
<dbReference type="PANTHER" id="PTHR45869">
    <property type="entry name" value="C-REACTIVE PROTEIN-RELATED"/>
    <property type="match status" value="1"/>
</dbReference>
<proteinExistence type="predicted"/>
<dbReference type="SMART" id="SM00159">
    <property type="entry name" value="PTX"/>
    <property type="match status" value="1"/>
</dbReference>
<evidence type="ECO:0000256" key="3">
    <source>
        <dbReference type="PROSITE-ProRule" id="PRU01172"/>
    </source>
</evidence>
<evidence type="ECO:0000313" key="6">
    <source>
        <dbReference type="Proteomes" id="UP000034805"/>
    </source>
</evidence>
<name>A0A0P7VAY3_SCLFO</name>
<evidence type="ECO:0000256" key="1">
    <source>
        <dbReference type="ARBA" id="ARBA00022723"/>
    </source>
</evidence>
<evidence type="ECO:0000259" key="4">
    <source>
        <dbReference type="PROSITE" id="PS51828"/>
    </source>
</evidence>
<dbReference type="PRINTS" id="PR00895">
    <property type="entry name" value="PENTAXIN"/>
</dbReference>